<comment type="similarity">
    <text evidence="1">Belongs to the thioesterase family.</text>
</comment>
<dbReference type="Pfam" id="PF00975">
    <property type="entry name" value="Thioesterase"/>
    <property type="match status" value="1"/>
</dbReference>
<evidence type="ECO:0000313" key="4">
    <source>
        <dbReference type="Proteomes" id="UP000192573"/>
    </source>
</evidence>
<dbReference type="SUPFAM" id="SSF53474">
    <property type="entry name" value="alpha/beta-Hydrolases"/>
    <property type="match status" value="1"/>
</dbReference>
<dbReference type="InterPro" id="IPR012223">
    <property type="entry name" value="TEII"/>
</dbReference>
<evidence type="ECO:0000313" key="3">
    <source>
        <dbReference type="EMBL" id="OQM42251.1"/>
    </source>
</evidence>
<dbReference type="InterPro" id="IPR001031">
    <property type="entry name" value="Thioesterase"/>
</dbReference>
<accession>A0A1V8P0S5</accession>
<sequence>MSNDLFPYLNRCSTPHCEILCFPHAGGSASYFQRWADVLPEGFSLRALQLPLREERLDAKPVFDIRALIADLLRLLPHSSRLPRVLFGHSMGAILAWELAIALQQRGDPVQQIFVSGLTPPDIWNPTDFHLASDQQLINEVARFSATSLTLFDFSEMREIVLKQLRHDYALIERWQPTSTCTLISPLTVLHGESDSEVTKDEALGWARFTCARFQLFHWPGDHFYLVNHWPKVVKLMIQKHTGISFDMP</sequence>
<feature type="domain" description="Thioesterase" evidence="2">
    <location>
        <begin position="19"/>
        <end position="237"/>
    </location>
</feature>
<protein>
    <recommendedName>
        <fullName evidence="2">Thioesterase domain-containing protein</fullName>
    </recommendedName>
</protein>
<dbReference type="AlphaFoldDB" id="A0A1V8P0S5"/>
<dbReference type="Gene3D" id="3.40.50.1820">
    <property type="entry name" value="alpha/beta hydrolase"/>
    <property type="match status" value="1"/>
</dbReference>
<proteinExistence type="inferred from homology"/>
<dbReference type="GO" id="GO:0008610">
    <property type="term" value="P:lipid biosynthetic process"/>
    <property type="evidence" value="ECO:0007669"/>
    <property type="project" value="TreeGrafter"/>
</dbReference>
<dbReference type="RefSeq" id="WP_080859221.1">
    <property type="nucleotide sequence ID" value="NZ_CP077405.1"/>
</dbReference>
<evidence type="ECO:0000259" key="2">
    <source>
        <dbReference type="Pfam" id="PF00975"/>
    </source>
</evidence>
<organism evidence="3 4">
    <name type="scientific">Citrobacter braakii</name>
    <dbReference type="NCBI Taxonomy" id="57706"/>
    <lineage>
        <taxon>Bacteria</taxon>
        <taxon>Pseudomonadati</taxon>
        <taxon>Pseudomonadota</taxon>
        <taxon>Gammaproteobacteria</taxon>
        <taxon>Enterobacterales</taxon>
        <taxon>Enterobacteriaceae</taxon>
        <taxon>Citrobacter</taxon>
        <taxon>Citrobacter freundii complex</taxon>
    </lineage>
</organism>
<dbReference type="InterPro" id="IPR029058">
    <property type="entry name" value="AB_hydrolase_fold"/>
</dbReference>
<comment type="caution">
    <text evidence="3">The sequence shown here is derived from an EMBL/GenBank/DDBJ whole genome shotgun (WGS) entry which is preliminary data.</text>
</comment>
<reference evidence="3 4" key="1">
    <citation type="submission" date="2017-03" db="EMBL/GenBank/DDBJ databases">
        <authorList>
            <person name="Afonso C.L."/>
            <person name="Miller P.J."/>
            <person name="Scott M.A."/>
            <person name="Spackman E."/>
            <person name="Goraichik I."/>
            <person name="Dimitrov K.M."/>
            <person name="Suarez D.L."/>
            <person name="Swayne D.E."/>
        </authorList>
    </citation>
    <scope>NUCLEOTIDE SEQUENCE [LARGE SCALE GENOMIC DNA]</scope>
    <source>
        <strain evidence="3 4">ATCC 51113</strain>
    </source>
</reference>
<dbReference type="EMBL" id="NAEW01000004">
    <property type="protein sequence ID" value="OQM42251.1"/>
    <property type="molecule type" value="Genomic_DNA"/>
</dbReference>
<name>A0A1V8P0S5_CITBR</name>
<dbReference type="Proteomes" id="UP000192573">
    <property type="component" value="Unassembled WGS sequence"/>
</dbReference>
<dbReference type="PANTHER" id="PTHR11487:SF0">
    <property type="entry name" value="S-ACYL FATTY ACID SYNTHASE THIOESTERASE, MEDIUM CHAIN"/>
    <property type="match status" value="1"/>
</dbReference>
<dbReference type="PANTHER" id="PTHR11487">
    <property type="entry name" value="THIOESTERASE"/>
    <property type="match status" value="1"/>
</dbReference>
<gene>
    <name evidence="3" type="ORF">BZK42_12055</name>
</gene>
<evidence type="ECO:0000256" key="1">
    <source>
        <dbReference type="ARBA" id="ARBA00007169"/>
    </source>
</evidence>